<dbReference type="Proteomes" id="UP000015961">
    <property type="component" value="Unassembled WGS sequence"/>
</dbReference>
<organism evidence="1 2">
    <name type="scientific">Enterococcus sulfureus ATCC 49903</name>
    <dbReference type="NCBI Taxonomy" id="1140003"/>
    <lineage>
        <taxon>Bacteria</taxon>
        <taxon>Bacillati</taxon>
        <taxon>Bacillota</taxon>
        <taxon>Bacilli</taxon>
        <taxon>Lactobacillales</taxon>
        <taxon>Enterococcaceae</taxon>
        <taxon>Enterococcus</taxon>
    </lineage>
</organism>
<reference evidence="1 2" key="1">
    <citation type="submission" date="2013-03" db="EMBL/GenBank/DDBJ databases">
        <title>The Genome Sequence of Enterococcus sulfureus ATCC_49903 (PacBio/Illumina hybrid assembly).</title>
        <authorList>
            <consortium name="The Broad Institute Genomics Platform"/>
            <consortium name="The Broad Institute Genome Sequencing Center for Infectious Disease"/>
            <person name="Earl A."/>
            <person name="Russ C."/>
            <person name="Gilmore M."/>
            <person name="Surin D."/>
            <person name="Walker B."/>
            <person name="Young S."/>
            <person name="Zeng Q."/>
            <person name="Gargeya S."/>
            <person name="Fitzgerald M."/>
            <person name="Haas B."/>
            <person name="Abouelleil A."/>
            <person name="Allen A.W."/>
            <person name="Alvarado L."/>
            <person name="Arachchi H.M."/>
            <person name="Berlin A.M."/>
            <person name="Chapman S.B."/>
            <person name="Gainer-Dewar J."/>
            <person name="Goldberg J."/>
            <person name="Griggs A."/>
            <person name="Gujja S."/>
            <person name="Hansen M."/>
            <person name="Howarth C."/>
            <person name="Imamovic A."/>
            <person name="Ireland A."/>
            <person name="Larimer J."/>
            <person name="McCowan C."/>
            <person name="Murphy C."/>
            <person name="Pearson M."/>
            <person name="Poon T.W."/>
            <person name="Priest M."/>
            <person name="Roberts A."/>
            <person name="Saif S."/>
            <person name="Shea T."/>
            <person name="Sisk P."/>
            <person name="Sykes S."/>
            <person name="Wortman J."/>
            <person name="Nusbaum C."/>
            <person name="Birren B."/>
        </authorList>
    </citation>
    <scope>NUCLEOTIDE SEQUENCE [LARGE SCALE GENOMIC DNA]</scope>
    <source>
        <strain evidence="1 2">ATCC 49903</strain>
    </source>
</reference>
<dbReference type="AlphaFoldDB" id="S0KMI4"/>
<name>S0KMI4_9ENTE</name>
<keyword evidence="2" id="KW-1185">Reference proteome</keyword>
<accession>S0KMI4</accession>
<protein>
    <recommendedName>
        <fullName evidence="3">Bacterial Pleckstrin homology domain-containing protein</fullName>
    </recommendedName>
</protein>
<comment type="caution">
    <text evidence="1">The sequence shown here is derived from an EMBL/GenBank/DDBJ whole genome shotgun (WGS) entry which is preliminary data.</text>
</comment>
<gene>
    <name evidence="1" type="ORF">I573_02145</name>
</gene>
<sequence length="120" mass="13722">MTEVTVEEGYVRIRLVGINKIFALKSEFEIPFDSIDSVEYVPELKTSDYLNWYSFKIGTALPGIVAEGTFFTHEGKLFVNMRQGKEGLVLHLIGDEYQAVILEVTDAKHVYQQIRTALYQ</sequence>
<dbReference type="EMBL" id="ASWO01000007">
    <property type="protein sequence ID" value="EOT83032.1"/>
    <property type="molecule type" value="Genomic_DNA"/>
</dbReference>
<dbReference type="RefSeq" id="WP_016186370.1">
    <property type="nucleotide sequence ID" value="NZ_ASWO01000007.1"/>
</dbReference>
<dbReference type="PATRIC" id="fig|1140003.3.peg.1868"/>
<evidence type="ECO:0000313" key="2">
    <source>
        <dbReference type="Proteomes" id="UP000015961"/>
    </source>
</evidence>
<evidence type="ECO:0000313" key="1">
    <source>
        <dbReference type="EMBL" id="EOT83032.1"/>
    </source>
</evidence>
<proteinExistence type="predicted"/>
<dbReference type="STRING" id="1140003.OMY_01938"/>
<evidence type="ECO:0008006" key="3">
    <source>
        <dbReference type="Google" id="ProtNLM"/>
    </source>
</evidence>